<reference evidence="2" key="2">
    <citation type="submission" date="2013-05" db="EMBL/GenBank/DDBJ databases">
        <authorList>
            <person name="Carter J.-M."/>
            <person name="Baker S.C."/>
            <person name="Pink R."/>
            <person name="Carter D.R.F."/>
            <person name="Collins A."/>
            <person name="Tomlin J."/>
            <person name="Gibbs M."/>
            <person name="Breuker C.J."/>
        </authorList>
    </citation>
    <scope>NUCLEOTIDE SEQUENCE</scope>
    <source>
        <tissue evidence="2">Ovary</tissue>
    </source>
</reference>
<feature type="region of interest" description="Disordered" evidence="1">
    <location>
        <begin position="31"/>
        <end position="65"/>
    </location>
</feature>
<dbReference type="AlphaFoldDB" id="S4PUD0"/>
<dbReference type="EMBL" id="GAIX01010503">
    <property type="protein sequence ID" value="JAA82057.1"/>
    <property type="molecule type" value="Transcribed_RNA"/>
</dbReference>
<feature type="non-terminal residue" evidence="2">
    <location>
        <position position="83"/>
    </location>
</feature>
<name>S4PUD0_9NEOP</name>
<evidence type="ECO:0000313" key="2">
    <source>
        <dbReference type="EMBL" id="JAA82057.1"/>
    </source>
</evidence>
<organism evidence="2">
    <name type="scientific">Pararge aegeria</name>
    <name type="common">speckled wood butterfly</name>
    <dbReference type="NCBI Taxonomy" id="116150"/>
    <lineage>
        <taxon>Eukaryota</taxon>
        <taxon>Metazoa</taxon>
        <taxon>Ecdysozoa</taxon>
        <taxon>Arthropoda</taxon>
        <taxon>Hexapoda</taxon>
        <taxon>Insecta</taxon>
        <taxon>Pterygota</taxon>
        <taxon>Neoptera</taxon>
        <taxon>Endopterygota</taxon>
        <taxon>Lepidoptera</taxon>
        <taxon>Glossata</taxon>
        <taxon>Ditrysia</taxon>
        <taxon>Papilionoidea</taxon>
        <taxon>Nymphalidae</taxon>
        <taxon>Satyrinae</taxon>
        <taxon>Satyrini</taxon>
        <taxon>Parargina</taxon>
        <taxon>Pararge</taxon>
    </lineage>
</organism>
<evidence type="ECO:0000256" key="1">
    <source>
        <dbReference type="SAM" id="MobiDB-lite"/>
    </source>
</evidence>
<sequence length="83" mass="9791">LCLEALAERHNYELPDKYNLTLIKLRTALTEHEKQKTEAGVQRIKPQINDEEHEPPEDFRQLSVVPRRGDLIDERPYLRSNIV</sequence>
<protein>
    <submittedName>
        <fullName evidence="2">Uncharacterized protein</fullName>
    </submittedName>
</protein>
<accession>S4PUD0</accession>
<proteinExistence type="predicted"/>
<feature type="non-terminal residue" evidence="2">
    <location>
        <position position="1"/>
    </location>
</feature>
<reference evidence="2" key="1">
    <citation type="journal article" date="2013" name="BMC Genomics">
        <title>Unscrambling butterfly oogenesis.</title>
        <authorList>
            <person name="Carter J.M."/>
            <person name="Baker S.C."/>
            <person name="Pink R."/>
            <person name="Carter D.R."/>
            <person name="Collins A."/>
            <person name="Tomlin J."/>
            <person name="Gibbs M."/>
            <person name="Breuker C.J."/>
        </authorList>
    </citation>
    <scope>NUCLEOTIDE SEQUENCE</scope>
    <source>
        <tissue evidence="2">Ovary</tissue>
    </source>
</reference>